<proteinExistence type="predicted"/>
<reference evidence="5" key="2">
    <citation type="submission" date="2012-11" db="EMBL/GenBank/DDBJ databases">
        <authorList>
            <person name="Kuo A."/>
            <person name="Curtis B.A."/>
            <person name="Tanifuji G."/>
            <person name="Burki F."/>
            <person name="Gruber A."/>
            <person name="Irimia M."/>
            <person name="Maruyama S."/>
            <person name="Arias M.C."/>
            <person name="Ball S.G."/>
            <person name="Gile G.H."/>
            <person name="Hirakawa Y."/>
            <person name="Hopkins J.F."/>
            <person name="Rensing S.A."/>
            <person name="Schmutz J."/>
            <person name="Symeonidi A."/>
            <person name="Elias M."/>
            <person name="Eveleigh R.J."/>
            <person name="Herman E.K."/>
            <person name="Klute M.J."/>
            <person name="Nakayama T."/>
            <person name="Obornik M."/>
            <person name="Reyes-Prieto A."/>
            <person name="Armbrust E.V."/>
            <person name="Aves S.J."/>
            <person name="Beiko R.G."/>
            <person name="Coutinho P."/>
            <person name="Dacks J.B."/>
            <person name="Durnford D.G."/>
            <person name="Fast N.M."/>
            <person name="Green B.R."/>
            <person name="Grisdale C."/>
            <person name="Hempe F."/>
            <person name="Henrissat B."/>
            <person name="Hoppner M.P."/>
            <person name="Ishida K.-I."/>
            <person name="Kim E."/>
            <person name="Koreny L."/>
            <person name="Kroth P.G."/>
            <person name="Liu Y."/>
            <person name="Malik S.-B."/>
            <person name="Maier U.G."/>
            <person name="McRose D."/>
            <person name="Mock T."/>
            <person name="Neilson J.A."/>
            <person name="Onodera N.T."/>
            <person name="Poole A.M."/>
            <person name="Pritham E.J."/>
            <person name="Richards T.A."/>
            <person name="Rocap G."/>
            <person name="Roy S.W."/>
            <person name="Sarai C."/>
            <person name="Schaack S."/>
            <person name="Shirato S."/>
            <person name="Slamovits C.H."/>
            <person name="Spencer D.F."/>
            <person name="Suzuki S."/>
            <person name="Worden A.Z."/>
            <person name="Zauner S."/>
            <person name="Barry K."/>
            <person name="Bell C."/>
            <person name="Bharti A.K."/>
            <person name="Crow J.A."/>
            <person name="Grimwood J."/>
            <person name="Kramer R."/>
            <person name="Lindquist E."/>
            <person name="Lucas S."/>
            <person name="Salamov A."/>
            <person name="McFadden G.I."/>
            <person name="Lane C.E."/>
            <person name="Keeling P.J."/>
            <person name="Gray M.W."/>
            <person name="Grigoriev I.V."/>
            <person name="Archibald J.M."/>
        </authorList>
    </citation>
    <scope>NUCLEOTIDE SEQUENCE</scope>
    <source>
        <strain evidence="5">CCMP2712</strain>
    </source>
</reference>
<dbReference type="GeneID" id="17301491"/>
<evidence type="ECO:0000256" key="2">
    <source>
        <dbReference type="SAM" id="SignalP"/>
    </source>
</evidence>
<protein>
    <recommendedName>
        <fullName evidence="6">FZ domain-containing protein</fullName>
    </recommendedName>
</protein>
<dbReference type="InterPro" id="IPR036790">
    <property type="entry name" value="Frizzled_dom_sf"/>
</dbReference>
<feature type="signal peptide" evidence="2">
    <location>
        <begin position="1"/>
        <end position="28"/>
    </location>
</feature>
<accession>L1J9M6</accession>
<organism evidence="3">
    <name type="scientific">Guillardia theta (strain CCMP2712)</name>
    <name type="common">Cryptophyte</name>
    <dbReference type="NCBI Taxonomy" id="905079"/>
    <lineage>
        <taxon>Eukaryota</taxon>
        <taxon>Cryptophyceae</taxon>
        <taxon>Pyrenomonadales</taxon>
        <taxon>Geminigeraceae</taxon>
        <taxon>Guillardia</taxon>
    </lineage>
</organism>
<keyword evidence="1" id="KW-1133">Transmembrane helix</keyword>
<evidence type="ECO:0000256" key="1">
    <source>
        <dbReference type="SAM" id="Phobius"/>
    </source>
</evidence>
<dbReference type="EnsemblProtists" id="EKX44784">
    <property type="protein sequence ID" value="EKX44784"/>
    <property type="gene ID" value="GUITHDRAFT_163447"/>
</dbReference>
<dbReference type="AlphaFoldDB" id="L1J9M6"/>
<dbReference type="PaxDb" id="55529-EKX44784"/>
<keyword evidence="5" id="KW-1185">Reference proteome</keyword>
<reference evidence="4" key="3">
    <citation type="submission" date="2016-03" db="UniProtKB">
        <authorList>
            <consortium name="EnsemblProtists"/>
        </authorList>
    </citation>
    <scope>IDENTIFICATION</scope>
</reference>
<evidence type="ECO:0000313" key="4">
    <source>
        <dbReference type="EnsemblProtists" id="EKX44784"/>
    </source>
</evidence>
<keyword evidence="1" id="KW-0812">Transmembrane</keyword>
<keyword evidence="2" id="KW-0732">Signal</keyword>
<dbReference type="KEGG" id="gtt:GUITHDRAFT_163447"/>
<keyword evidence="1" id="KW-0472">Membrane</keyword>
<feature type="chain" id="PRO_5008771028" description="FZ domain-containing protein" evidence="2">
    <location>
        <begin position="29"/>
        <end position="262"/>
    </location>
</feature>
<sequence length="262" mass="29162">MMKESSRNVGLSWIAALCCVGLLDVVTAGWSNGNSQEFQNQFPGTSQWIDGYGTQGSPVTFCPWKCIPYEQNYDVHEDGSGIYNKGWTSQGWTQQQYAPVSSQESQAGYVQASLGFVQAGVSTFCKKPYSVCAYPEGDVHVINAMQELLRKTTKEQCHIAMKMFLCTLYKRRCLTATDTDQKSSTYGNNAIYPVCWSLCMNAYTTCDFGADSANLICGQYIKSGWVQYSYEESLKTCDNSASKANLNILVMLLFLLVVFQIT</sequence>
<gene>
    <name evidence="3" type="ORF">GUITHDRAFT_163447</name>
</gene>
<dbReference type="Proteomes" id="UP000011087">
    <property type="component" value="Unassembled WGS sequence"/>
</dbReference>
<evidence type="ECO:0000313" key="3">
    <source>
        <dbReference type="EMBL" id="EKX44784.1"/>
    </source>
</evidence>
<dbReference type="Gene3D" id="1.10.2000.10">
    <property type="entry name" value="Frizzled cysteine-rich domain"/>
    <property type="match status" value="1"/>
</dbReference>
<dbReference type="EMBL" id="JH993002">
    <property type="protein sequence ID" value="EKX44784.1"/>
    <property type="molecule type" value="Genomic_DNA"/>
</dbReference>
<evidence type="ECO:0000313" key="5">
    <source>
        <dbReference type="Proteomes" id="UP000011087"/>
    </source>
</evidence>
<name>L1J9M6_GUITC</name>
<dbReference type="RefSeq" id="XP_005831764.1">
    <property type="nucleotide sequence ID" value="XM_005831707.1"/>
</dbReference>
<feature type="transmembrane region" description="Helical" evidence="1">
    <location>
        <begin position="244"/>
        <end position="261"/>
    </location>
</feature>
<evidence type="ECO:0008006" key="6">
    <source>
        <dbReference type="Google" id="ProtNLM"/>
    </source>
</evidence>
<dbReference type="HOGENOM" id="CLU_1063350_0_0_1"/>
<reference evidence="3 5" key="1">
    <citation type="journal article" date="2012" name="Nature">
        <title>Algal genomes reveal evolutionary mosaicism and the fate of nucleomorphs.</title>
        <authorList>
            <consortium name="DOE Joint Genome Institute"/>
            <person name="Curtis B.A."/>
            <person name="Tanifuji G."/>
            <person name="Burki F."/>
            <person name="Gruber A."/>
            <person name="Irimia M."/>
            <person name="Maruyama S."/>
            <person name="Arias M.C."/>
            <person name="Ball S.G."/>
            <person name="Gile G.H."/>
            <person name="Hirakawa Y."/>
            <person name="Hopkins J.F."/>
            <person name="Kuo A."/>
            <person name="Rensing S.A."/>
            <person name="Schmutz J."/>
            <person name="Symeonidi A."/>
            <person name="Elias M."/>
            <person name="Eveleigh R.J."/>
            <person name="Herman E.K."/>
            <person name="Klute M.J."/>
            <person name="Nakayama T."/>
            <person name="Obornik M."/>
            <person name="Reyes-Prieto A."/>
            <person name="Armbrust E.V."/>
            <person name="Aves S.J."/>
            <person name="Beiko R.G."/>
            <person name="Coutinho P."/>
            <person name="Dacks J.B."/>
            <person name="Durnford D.G."/>
            <person name="Fast N.M."/>
            <person name="Green B.R."/>
            <person name="Grisdale C.J."/>
            <person name="Hempel F."/>
            <person name="Henrissat B."/>
            <person name="Hoppner M.P."/>
            <person name="Ishida K."/>
            <person name="Kim E."/>
            <person name="Koreny L."/>
            <person name="Kroth P.G."/>
            <person name="Liu Y."/>
            <person name="Malik S.B."/>
            <person name="Maier U.G."/>
            <person name="McRose D."/>
            <person name="Mock T."/>
            <person name="Neilson J.A."/>
            <person name="Onodera N.T."/>
            <person name="Poole A.M."/>
            <person name="Pritham E.J."/>
            <person name="Richards T.A."/>
            <person name="Rocap G."/>
            <person name="Roy S.W."/>
            <person name="Sarai C."/>
            <person name="Schaack S."/>
            <person name="Shirato S."/>
            <person name="Slamovits C.H."/>
            <person name="Spencer D.F."/>
            <person name="Suzuki S."/>
            <person name="Worden A.Z."/>
            <person name="Zauner S."/>
            <person name="Barry K."/>
            <person name="Bell C."/>
            <person name="Bharti A.K."/>
            <person name="Crow J.A."/>
            <person name="Grimwood J."/>
            <person name="Kramer R."/>
            <person name="Lindquist E."/>
            <person name="Lucas S."/>
            <person name="Salamov A."/>
            <person name="McFadden G.I."/>
            <person name="Lane C.E."/>
            <person name="Keeling P.J."/>
            <person name="Gray M.W."/>
            <person name="Grigoriev I.V."/>
            <person name="Archibald J.M."/>
        </authorList>
    </citation>
    <scope>NUCLEOTIDE SEQUENCE</scope>
    <source>
        <strain evidence="3 5">CCMP2712</strain>
    </source>
</reference>